<reference evidence="1" key="2">
    <citation type="submission" date="2023-01" db="EMBL/GenBank/DDBJ databases">
        <title>Gilvimarinus xylanilyticus HB14 isolated from Caulerpa lentillifera aquaculture base in Hainan, China.</title>
        <authorList>
            <person name="Zhang Y.-J."/>
        </authorList>
    </citation>
    <scope>NUCLEOTIDE SEQUENCE</scope>
    <source>
        <strain evidence="1">HB14</strain>
    </source>
</reference>
<proteinExistence type="predicted"/>
<dbReference type="RefSeq" id="WP_253967472.1">
    <property type="nucleotide sequence ID" value="NZ_JAMFTH010000001.1"/>
</dbReference>
<organism evidence="1 2">
    <name type="scientific">Gilvimarinus xylanilyticus</name>
    <dbReference type="NCBI Taxonomy" id="2944139"/>
    <lineage>
        <taxon>Bacteria</taxon>
        <taxon>Pseudomonadati</taxon>
        <taxon>Pseudomonadota</taxon>
        <taxon>Gammaproteobacteria</taxon>
        <taxon>Cellvibrionales</taxon>
        <taxon>Cellvibrionaceae</taxon>
        <taxon>Gilvimarinus</taxon>
    </lineage>
</organism>
<name>A0A9X2KTH9_9GAMM</name>
<evidence type="ECO:0000313" key="2">
    <source>
        <dbReference type="Proteomes" id="UP001139319"/>
    </source>
</evidence>
<evidence type="ECO:0008006" key="3">
    <source>
        <dbReference type="Google" id="ProtNLM"/>
    </source>
</evidence>
<evidence type="ECO:0000313" key="1">
    <source>
        <dbReference type="EMBL" id="MCP8899217.1"/>
    </source>
</evidence>
<reference evidence="1" key="1">
    <citation type="submission" date="2022-05" db="EMBL/GenBank/DDBJ databases">
        <authorList>
            <person name="Sun H.-N."/>
        </authorList>
    </citation>
    <scope>NUCLEOTIDE SEQUENCE</scope>
    <source>
        <strain evidence="1">HB14</strain>
    </source>
</reference>
<dbReference type="PROSITE" id="PS51257">
    <property type="entry name" value="PROKAR_LIPOPROTEIN"/>
    <property type="match status" value="1"/>
</dbReference>
<dbReference type="SUPFAM" id="SSF53474">
    <property type="entry name" value="alpha/beta-Hydrolases"/>
    <property type="match status" value="1"/>
</dbReference>
<dbReference type="InterPro" id="IPR029058">
    <property type="entry name" value="AB_hydrolase_fold"/>
</dbReference>
<dbReference type="Gene3D" id="3.40.50.1820">
    <property type="entry name" value="alpha/beta hydrolase"/>
    <property type="match status" value="1"/>
</dbReference>
<protein>
    <recommendedName>
        <fullName evidence="3">Alpha/beta hydrolase</fullName>
    </recommendedName>
</protein>
<dbReference type="AlphaFoldDB" id="A0A9X2KTH9"/>
<comment type="caution">
    <text evidence="1">The sequence shown here is derived from an EMBL/GenBank/DDBJ whole genome shotgun (WGS) entry which is preliminary data.</text>
</comment>
<accession>A0A9X2KTH9</accession>
<gene>
    <name evidence="1" type="ORF">M6D89_07910</name>
</gene>
<sequence length="251" mass="28962">MVKRLFWLSLLTFLSGCYYLQRPIAPIEQAHYPAEAGYVYQPSAPTTRAPDLLIMLPGMGDGIDRFAREGLIEQVKQAQLPLDVVVVNAHFNYYRSRSLLTRLQADVIAPAKNAGYRHIHLAGVSLGGFGTLLYWRDKAPLDSALLLTPYLGEPEYYQHRLEPSARPQALDEEKNLWPWLEQQTPRMREHWYLGMAREDEFYTANALLADMLAPEHTVRVEGGHNWNSWRELWPQLLSQLKRDFYSQGNHL</sequence>
<dbReference type="Proteomes" id="UP001139319">
    <property type="component" value="Unassembled WGS sequence"/>
</dbReference>
<keyword evidence="2" id="KW-1185">Reference proteome</keyword>
<dbReference type="EMBL" id="JAMFTH010000001">
    <property type="protein sequence ID" value="MCP8899217.1"/>
    <property type="molecule type" value="Genomic_DNA"/>
</dbReference>